<accession>A0ABT4LQ28</accession>
<proteinExistence type="predicted"/>
<dbReference type="InterPro" id="IPR012338">
    <property type="entry name" value="Beta-lactam/transpept-like"/>
</dbReference>
<dbReference type="EMBL" id="JAPWGW010000001">
    <property type="protein sequence ID" value="MCZ4296435.1"/>
    <property type="molecule type" value="Genomic_DNA"/>
</dbReference>
<dbReference type="Pfam" id="PF00144">
    <property type="entry name" value="Beta-lactamase"/>
    <property type="match status" value="1"/>
</dbReference>
<dbReference type="Gene3D" id="3.40.710.10">
    <property type="entry name" value="DD-peptidase/beta-lactamase superfamily"/>
    <property type="match status" value="1"/>
</dbReference>
<evidence type="ECO:0000259" key="1">
    <source>
        <dbReference type="Pfam" id="PF00144"/>
    </source>
</evidence>
<comment type="caution">
    <text evidence="2">The sequence shown here is derived from an EMBL/GenBank/DDBJ whole genome shotgun (WGS) entry which is preliminary data.</text>
</comment>
<dbReference type="Proteomes" id="UP001083770">
    <property type="component" value="Unassembled WGS sequence"/>
</dbReference>
<dbReference type="InterPro" id="IPR050789">
    <property type="entry name" value="Diverse_Enzym_Activities"/>
</dbReference>
<protein>
    <submittedName>
        <fullName evidence="2">Serine hydrolase</fullName>
    </submittedName>
</protein>
<keyword evidence="2" id="KW-0378">Hydrolase</keyword>
<dbReference type="RefSeq" id="WP_269400629.1">
    <property type="nucleotide sequence ID" value="NZ_JAPWGW010000001.1"/>
</dbReference>
<dbReference type="GO" id="GO:0016787">
    <property type="term" value="F:hydrolase activity"/>
    <property type="evidence" value="ECO:0007669"/>
    <property type="project" value="UniProtKB-KW"/>
</dbReference>
<reference evidence="2" key="1">
    <citation type="submission" date="2022-12" db="EMBL/GenBank/DDBJ databases">
        <title>Bacterial isolates from different developmental stages of Nematostella vectensis.</title>
        <authorList>
            <person name="Fraune S."/>
        </authorList>
    </citation>
    <scope>NUCLEOTIDE SEQUENCE</scope>
    <source>
        <strain evidence="2">G21632-S1</strain>
    </source>
</reference>
<feature type="domain" description="Beta-lactamase-related" evidence="1">
    <location>
        <begin position="51"/>
        <end position="409"/>
    </location>
</feature>
<dbReference type="PANTHER" id="PTHR43283:SF3">
    <property type="entry name" value="BETA-LACTAMASE FAMILY PROTEIN (AFU_ORTHOLOGUE AFUA_5G07500)"/>
    <property type="match status" value="1"/>
</dbReference>
<keyword evidence="3" id="KW-1185">Reference proteome</keyword>
<evidence type="ECO:0000313" key="3">
    <source>
        <dbReference type="Proteomes" id="UP001083770"/>
    </source>
</evidence>
<organism evidence="2 3">
    <name type="scientific">Henriciella marina</name>
    <dbReference type="NCBI Taxonomy" id="453851"/>
    <lineage>
        <taxon>Bacteria</taxon>
        <taxon>Pseudomonadati</taxon>
        <taxon>Pseudomonadota</taxon>
        <taxon>Alphaproteobacteria</taxon>
        <taxon>Hyphomonadales</taxon>
        <taxon>Hyphomonadaceae</taxon>
        <taxon>Henriciella</taxon>
    </lineage>
</organism>
<dbReference type="SUPFAM" id="SSF56601">
    <property type="entry name" value="beta-lactamase/transpeptidase-like"/>
    <property type="match status" value="1"/>
</dbReference>
<dbReference type="PANTHER" id="PTHR43283">
    <property type="entry name" value="BETA-LACTAMASE-RELATED"/>
    <property type="match status" value="1"/>
</dbReference>
<evidence type="ECO:0000313" key="2">
    <source>
        <dbReference type="EMBL" id="MCZ4296435.1"/>
    </source>
</evidence>
<gene>
    <name evidence="2" type="ORF">O4G74_00045</name>
</gene>
<dbReference type="InterPro" id="IPR001466">
    <property type="entry name" value="Beta-lactam-related"/>
</dbReference>
<name>A0ABT4LQ28_9PROT</name>
<sequence>MASPSLVHYVRRAATAAGTLLLSSCAAVEAPPAQSSSPDTLKLTENRFERVDEAMRAEIASGEIPGASVMLAQNGEVAYFSSAGYANLETQTPIAEDTIFRFYSMTKPITCAAVMTLWDDGLINLDEPITTYIPEFADMQVRTPDGLVPAERDITIRHLMTHTSGLSYPVLPTIVSEDYEAANVFAIRNRTAETLEAHVKRLAEMPLLAQPGTEWNYGESMGVLGRLVEVVSGKSFGTYLDQRIFSPLGMDDTGFYVPPEKADRLAELYHLDTARTLSNAENNPQYGGDYLEKPLLEYGGAGLLGTAGNYMSFAQMLLNQGEAGGQRVLSAEAVELMTSNQLDESFGDTPLASSGRGSGIGFGFCGLVTVAPPTQPPAGAVGEYGWSGWASTNFWIDPRNDIAGLIFTQVIPDDIGSVELTASVREAIYGDP</sequence>